<dbReference type="EMBL" id="BAABKX010000014">
    <property type="protein sequence ID" value="GAA5054471.1"/>
    <property type="molecule type" value="Genomic_DNA"/>
</dbReference>
<sequence>MELDEFATDSLKMLIIVGVITLVGNKIGYGIGIGTALPGMVLIIAIGFVAMLLGRLVPLELPSFAYAMIIAFVLALPFSPVQSTVLSLTEQVDFLATTTPILAYAGLSIGLQTTRMKEVSWKLVTVAVFVFFGTFFGSAIIAQIILTFQGII</sequence>
<evidence type="ECO:0000313" key="3">
    <source>
        <dbReference type="Proteomes" id="UP001501729"/>
    </source>
</evidence>
<evidence type="ECO:0000313" key="2">
    <source>
        <dbReference type="EMBL" id="GAA5054471.1"/>
    </source>
</evidence>
<dbReference type="AlphaFoldDB" id="A0AAV3UK02"/>
<organism evidence="2 3">
    <name type="scientific">Haladaptatus pallidirubidus</name>
    <dbReference type="NCBI Taxonomy" id="1008152"/>
    <lineage>
        <taxon>Archaea</taxon>
        <taxon>Methanobacteriati</taxon>
        <taxon>Methanobacteriota</taxon>
        <taxon>Stenosarchaea group</taxon>
        <taxon>Halobacteria</taxon>
        <taxon>Halobacteriales</taxon>
        <taxon>Haladaptataceae</taxon>
        <taxon>Haladaptatus</taxon>
    </lineage>
</organism>
<evidence type="ECO:0000256" key="1">
    <source>
        <dbReference type="SAM" id="Phobius"/>
    </source>
</evidence>
<feature type="transmembrane region" description="Helical" evidence="1">
    <location>
        <begin position="94"/>
        <end position="111"/>
    </location>
</feature>
<name>A0AAV3UK02_9EURY</name>
<keyword evidence="1" id="KW-1133">Transmembrane helix</keyword>
<feature type="transmembrane region" description="Helical" evidence="1">
    <location>
        <begin position="37"/>
        <end position="57"/>
    </location>
</feature>
<gene>
    <name evidence="2" type="ORF">GCM10025751_32990</name>
</gene>
<feature type="transmembrane region" description="Helical" evidence="1">
    <location>
        <begin position="123"/>
        <end position="146"/>
    </location>
</feature>
<protein>
    <recommendedName>
        <fullName evidence="4">DUF340 domain-containing protein</fullName>
    </recommendedName>
</protein>
<dbReference type="Proteomes" id="UP001501729">
    <property type="component" value="Unassembled WGS sequence"/>
</dbReference>
<dbReference type="RefSeq" id="WP_227773302.1">
    <property type="nucleotide sequence ID" value="NZ_BAABKX010000014.1"/>
</dbReference>
<feature type="transmembrane region" description="Helical" evidence="1">
    <location>
        <begin position="64"/>
        <end position="82"/>
    </location>
</feature>
<accession>A0AAV3UK02</accession>
<evidence type="ECO:0008006" key="4">
    <source>
        <dbReference type="Google" id="ProtNLM"/>
    </source>
</evidence>
<keyword evidence="1" id="KW-0472">Membrane</keyword>
<keyword evidence="1" id="KW-0812">Transmembrane</keyword>
<comment type="caution">
    <text evidence="2">The sequence shown here is derived from an EMBL/GenBank/DDBJ whole genome shotgun (WGS) entry which is preliminary data.</text>
</comment>
<reference evidence="2 3" key="1">
    <citation type="journal article" date="2019" name="Int. J. Syst. Evol. Microbiol.">
        <title>The Global Catalogue of Microorganisms (GCM) 10K type strain sequencing project: providing services to taxonomists for standard genome sequencing and annotation.</title>
        <authorList>
            <consortium name="The Broad Institute Genomics Platform"/>
            <consortium name="The Broad Institute Genome Sequencing Center for Infectious Disease"/>
            <person name="Wu L."/>
            <person name="Ma J."/>
        </authorList>
    </citation>
    <scope>NUCLEOTIDE SEQUENCE [LARGE SCALE GENOMIC DNA]</scope>
    <source>
        <strain evidence="2 3">JCM 17504</strain>
    </source>
</reference>
<proteinExistence type="predicted"/>
<dbReference type="GeneID" id="68613487"/>
<keyword evidence="3" id="KW-1185">Reference proteome</keyword>